<keyword evidence="8" id="KW-1185">Reference proteome</keyword>
<dbReference type="OrthoDB" id="6730379at2759"/>
<evidence type="ECO:0000256" key="3">
    <source>
        <dbReference type="ARBA" id="ARBA00022692"/>
    </source>
</evidence>
<comment type="subcellular location">
    <subcellularLocation>
        <location evidence="1">Membrane</location>
        <topology evidence="1">Multi-pass membrane protein</topology>
    </subcellularLocation>
</comment>
<comment type="caution">
    <text evidence="7">The sequence shown here is derived from an EMBL/GenBank/DDBJ whole genome shotgun (WGS) entry which is preliminary data.</text>
</comment>
<feature type="region of interest" description="Disordered" evidence="6">
    <location>
        <begin position="1"/>
        <end position="24"/>
    </location>
</feature>
<evidence type="ECO:0000256" key="1">
    <source>
        <dbReference type="ARBA" id="ARBA00004141"/>
    </source>
</evidence>
<dbReference type="PANTHER" id="PTHR43791:SF40">
    <property type="entry name" value="THIAMINE PATHWAY TRANSPORTER THI73"/>
    <property type="match status" value="1"/>
</dbReference>
<keyword evidence="5" id="KW-0472">Membrane</keyword>
<proteinExistence type="predicted"/>
<dbReference type="GO" id="GO:0016020">
    <property type="term" value="C:membrane"/>
    <property type="evidence" value="ECO:0007669"/>
    <property type="project" value="UniProtKB-SubCell"/>
</dbReference>
<name>A0A8H4RIG4_9HELO</name>
<dbReference type="InterPro" id="IPR036259">
    <property type="entry name" value="MFS_trans_sf"/>
</dbReference>
<feature type="compositionally biased region" description="Basic and acidic residues" evidence="6">
    <location>
        <begin position="1"/>
        <end position="17"/>
    </location>
</feature>
<keyword evidence="4" id="KW-1133">Transmembrane helix</keyword>
<protein>
    <recommendedName>
        <fullName evidence="9">Major facilitator superfamily (MFS) profile domain-containing protein</fullName>
    </recommendedName>
</protein>
<reference evidence="7 8" key="1">
    <citation type="submission" date="2020-03" db="EMBL/GenBank/DDBJ databases">
        <title>Draft Genome Sequence of Cudoniella acicularis.</title>
        <authorList>
            <person name="Buettner E."/>
            <person name="Kellner H."/>
        </authorList>
    </citation>
    <scope>NUCLEOTIDE SEQUENCE [LARGE SCALE GENOMIC DNA]</scope>
    <source>
        <strain evidence="7 8">DSM 108380</strain>
    </source>
</reference>
<dbReference type="EMBL" id="JAAMPI010000570">
    <property type="protein sequence ID" value="KAF4630248.1"/>
    <property type="molecule type" value="Genomic_DNA"/>
</dbReference>
<organism evidence="7 8">
    <name type="scientific">Cudoniella acicularis</name>
    <dbReference type="NCBI Taxonomy" id="354080"/>
    <lineage>
        <taxon>Eukaryota</taxon>
        <taxon>Fungi</taxon>
        <taxon>Dikarya</taxon>
        <taxon>Ascomycota</taxon>
        <taxon>Pezizomycotina</taxon>
        <taxon>Leotiomycetes</taxon>
        <taxon>Helotiales</taxon>
        <taxon>Tricladiaceae</taxon>
        <taxon>Cudoniella</taxon>
    </lineage>
</organism>
<evidence type="ECO:0000313" key="8">
    <source>
        <dbReference type="Proteomes" id="UP000566819"/>
    </source>
</evidence>
<evidence type="ECO:0000313" key="7">
    <source>
        <dbReference type="EMBL" id="KAF4630248.1"/>
    </source>
</evidence>
<keyword evidence="2" id="KW-0813">Transport</keyword>
<gene>
    <name evidence="7" type="ORF">G7Y89_g7887</name>
</gene>
<evidence type="ECO:0000256" key="2">
    <source>
        <dbReference type="ARBA" id="ARBA00022448"/>
    </source>
</evidence>
<evidence type="ECO:0000256" key="4">
    <source>
        <dbReference type="ARBA" id="ARBA00022989"/>
    </source>
</evidence>
<dbReference type="GO" id="GO:0022857">
    <property type="term" value="F:transmembrane transporter activity"/>
    <property type="evidence" value="ECO:0007669"/>
    <property type="project" value="TreeGrafter"/>
</dbReference>
<evidence type="ECO:0000256" key="5">
    <source>
        <dbReference type="ARBA" id="ARBA00023136"/>
    </source>
</evidence>
<dbReference type="SUPFAM" id="SSF103473">
    <property type="entry name" value="MFS general substrate transporter"/>
    <property type="match status" value="1"/>
</dbReference>
<keyword evidence="3" id="KW-0812">Transmembrane</keyword>
<dbReference type="Proteomes" id="UP000566819">
    <property type="component" value="Unassembled WGS sequence"/>
</dbReference>
<dbReference type="Gene3D" id="1.20.1250.20">
    <property type="entry name" value="MFS general substrate transporter like domains"/>
    <property type="match status" value="1"/>
</dbReference>
<dbReference type="PANTHER" id="PTHR43791">
    <property type="entry name" value="PERMEASE-RELATED"/>
    <property type="match status" value="1"/>
</dbReference>
<sequence>MTDIEKSSSPETGKSEQKTIPTAEADNALNFLRREEEHGVIEDIDEKKLLRKIDRMTIPLMFACYGLQHLDKTLINYANVMGLRSDTGTTANQFSYLVLAFYVSYCACEIPQGYLMQQFPTAKYLGVQVVLWGI</sequence>
<accession>A0A8H4RIG4</accession>
<evidence type="ECO:0008006" key="9">
    <source>
        <dbReference type="Google" id="ProtNLM"/>
    </source>
</evidence>
<dbReference type="AlphaFoldDB" id="A0A8H4RIG4"/>
<evidence type="ECO:0000256" key="6">
    <source>
        <dbReference type="SAM" id="MobiDB-lite"/>
    </source>
</evidence>